<keyword evidence="3" id="KW-0238">DNA-binding</keyword>
<keyword evidence="2" id="KW-0805">Transcription regulation</keyword>
<organism evidence="6 7">
    <name type="scientific">Hephaestia caeni</name>
    <dbReference type="NCBI Taxonomy" id="645617"/>
    <lineage>
        <taxon>Bacteria</taxon>
        <taxon>Pseudomonadati</taxon>
        <taxon>Pseudomonadota</taxon>
        <taxon>Alphaproteobacteria</taxon>
        <taxon>Sphingomonadales</taxon>
        <taxon>Sphingomonadaceae</taxon>
        <taxon>Hephaestia</taxon>
    </lineage>
</organism>
<feature type="domain" description="HTH lysR-type" evidence="5">
    <location>
        <begin position="6"/>
        <end position="63"/>
    </location>
</feature>
<dbReference type="SUPFAM" id="SSF46785">
    <property type="entry name" value="Winged helix' DNA-binding domain"/>
    <property type="match status" value="1"/>
</dbReference>
<dbReference type="PANTHER" id="PTHR30537:SF74">
    <property type="entry name" value="HTH-TYPE TRANSCRIPTIONAL REGULATOR TRPI"/>
    <property type="match status" value="1"/>
</dbReference>
<reference evidence="6 7" key="1">
    <citation type="submission" date="2018-08" db="EMBL/GenBank/DDBJ databases">
        <title>Genomic Encyclopedia of Type Strains, Phase IV (KMG-IV): sequencing the most valuable type-strain genomes for metagenomic binning, comparative biology and taxonomic classification.</title>
        <authorList>
            <person name="Goeker M."/>
        </authorList>
    </citation>
    <scope>NUCLEOTIDE SEQUENCE [LARGE SCALE GENOMIC DNA]</scope>
    <source>
        <strain evidence="6 7">DSM 25527</strain>
    </source>
</reference>
<dbReference type="PRINTS" id="PR00039">
    <property type="entry name" value="HTHLYSR"/>
</dbReference>
<dbReference type="InterPro" id="IPR036390">
    <property type="entry name" value="WH_DNA-bd_sf"/>
</dbReference>
<dbReference type="InterPro" id="IPR036388">
    <property type="entry name" value="WH-like_DNA-bd_sf"/>
</dbReference>
<dbReference type="Pfam" id="PF00126">
    <property type="entry name" value="HTH_1"/>
    <property type="match status" value="1"/>
</dbReference>
<accession>A0A397NIE3</accession>
<evidence type="ECO:0000313" key="6">
    <source>
        <dbReference type="EMBL" id="RIA37270.1"/>
    </source>
</evidence>
<dbReference type="CDD" id="cd08432">
    <property type="entry name" value="PBP2_GcdR_TrpI_HvrB_AmpR_like"/>
    <property type="match status" value="1"/>
</dbReference>
<evidence type="ECO:0000256" key="2">
    <source>
        <dbReference type="ARBA" id="ARBA00023015"/>
    </source>
</evidence>
<dbReference type="InterPro" id="IPR058163">
    <property type="entry name" value="LysR-type_TF_proteobact-type"/>
</dbReference>
<name>A0A397NIE3_9SPHN</name>
<dbReference type="PROSITE" id="PS50931">
    <property type="entry name" value="HTH_LYSR"/>
    <property type="match status" value="1"/>
</dbReference>
<evidence type="ECO:0000256" key="1">
    <source>
        <dbReference type="ARBA" id="ARBA00009437"/>
    </source>
</evidence>
<dbReference type="Gene3D" id="1.10.10.10">
    <property type="entry name" value="Winged helix-like DNA-binding domain superfamily/Winged helix DNA-binding domain"/>
    <property type="match status" value="1"/>
</dbReference>
<dbReference type="Proteomes" id="UP000266568">
    <property type="component" value="Unassembled WGS sequence"/>
</dbReference>
<dbReference type="GO" id="GO:0006351">
    <property type="term" value="P:DNA-templated transcription"/>
    <property type="evidence" value="ECO:0007669"/>
    <property type="project" value="TreeGrafter"/>
</dbReference>
<sequence length="321" mass="35392">MHRQLPSLNGLRAFEAAGRHGSFKAAAEELNVTSTAVSHMVRLLENQLGFGLFHRRANKLEFTDQGRAFQPGLTDAFDAIARLTEQVTVMQAGPVLTVGVSPAFALHWLIPRLTNFNRNHPDVEVRVSTGGAMHPMRDDWTCTVRRGTGDWPGYAAEELFASTLVPVCTPALAADLHHSSDLSSATLIVVAHLREQWTWWFQAAGLHASIQPANEVLFESSAMAIQAVLDGVGIAVAQLPYVSDALAAGRLVSPFPVSELKYEDWYLAYRPMRKKDPALLAFREWLHSEAELQRQAYKKLSSTQPLTAASHLKESMSAVTR</sequence>
<comment type="similarity">
    <text evidence="1">Belongs to the LysR transcriptional regulatory family.</text>
</comment>
<gene>
    <name evidence="6" type="ORF">DFR49_3148</name>
</gene>
<keyword evidence="7" id="KW-1185">Reference proteome</keyword>
<evidence type="ECO:0000259" key="5">
    <source>
        <dbReference type="PROSITE" id="PS50931"/>
    </source>
</evidence>
<evidence type="ECO:0000256" key="4">
    <source>
        <dbReference type="ARBA" id="ARBA00023163"/>
    </source>
</evidence>
<dbReference type="SUPFAM" id="SSF53850">
    <property type="entry name" value="Periplasmic binding protein-like II"/>
    <property type="match status" value="1"/>
</dbReference>
<dbReference type="AlphaFoldDB" id="A0A397NIE3"/>
<protein>
    <submittedName>
        <fullName evidence="6">LysR family glycine cleavage system transcriptional activator/LysR family transcriptional regulator of beta-lactamase</fullName>
    </submittedName>
</protein>
<dbReference type="InterPro" id="IPR005119">
    <property type="entry name" value="LysR_subst-bd"/>
</dbReference>
<keyword evidence="4" id="KW-0804">Transcription</keyword>
<dbReference type="EMBL" id="QXDC01000004">
    <property type="protein sequence ID" value="RIA37270.1"/>
    <property type="molecule type" value="Genomic_DNA"/>
</dbReference>
<dbReference type="RefSeq" id="WP_119036627.1">
    <property type="nucleotide sequence ID" value="NZ_QXDC01000004.1"/>
</dbReference>
<dbReference type="InterPro" id="IPR000847">
    <property type="entry name" value="LysR_HTH_N"/>
</dbReference>
<dbReference type="GO" id="GO:0043565">
    <property type="term" value="F:sequence-specific DNA binding"/>
    <property type="evidence" value="ECO:0007669"/>
    <property type="project" value="TreeGrafter"/>
</dbReference>
<dbReference type="NCBIfam" id="NF008352">
    <property type="entry name" value="PRK11139.1"/>
    <property type="match status" value="1"/>
</dbReference>
<comment type="caution">
    <text evidence="6">The sequence shown here is derived from an EMBL/GenBank/DDBJ whole genome shotgun (WGS) entry which is preliminary data.</text>
</comment>
<proteinExistence type="inferred from homology"/>
<evidence type="ECO:0000256" key="3">
    <source>
        <dbReference type="ARBA" id="ARBA00023125"/>
    </source>
</evidence>
<dbReference type="OrthoDB" id="9813056at2"/>
<evidence type="ECO:0000313" key="7">
    <source>
        <dbReference type="Proteomes" id="UP000266568"/>
    </source>
</evidence>
<dbReference type="GO" id="GO:0003700">
    <property type="term" value="F:DNA-binding transcription factor activity"/>
    <property type="evidence" value="ECO:0007669"/>
    <property type="project" value="InterPro"/>
</dbReference>
<dbReference type="PANTHER" id="PTHR30537">
    <property type="entry name" value="HTH-TYPE TRANSCRIPTIONAL REGULATOR"/>
    <property type="match status" value="1"/>
</dbReference>
<dbReference type="Gene3D" id="3.40.190.10">
    <property type="entry name" value="Periplasmic binding protein-like II"/>
    <property type="match status" value="2"/>
</dbReference>
<dbReference type="Pfam" id="PF03466">
    <property type="entry name" value="LysR_substrate"/>
    <property type="match status" value="1"/>
</dbReference>